<dbReference type="InterPro" id="IPR047137">
    <property type="entry name" value="ORF3"/>
</dbReference>
<sequence length="335" mass="37069">MATTERSPSGSKTSPVDQLLGELGEYLSAQAGNLADKAADKIDDFTDQLYDVVDNGGSLAGIGGRLLQGDSPVKAAMGGIVDKAKEVGSGLLGGGKGKSRKGGSKPTHIAESVDIGVPVRTAYDHWTRLEDFSGFAKGVRSVSQDDETTSAWKVKVGPSTRTWKATIQDQIPDDRIVWTSDGPKGTTRGCVSFHELGPSLTRILLVVEYYPSGLFERTGNLWRAQGRRMRLDLKHFLRHVTLSGDEDPDGWRGEIRDGEVVTTHEEAVEQEGQDEDGDEEYEEYGEEEDEPEEGEEAEEGEDEEEEEEEPEAEAEEEEEEEEPDEEERPRRRRRR</sequence>
<proteinExistence type="predicted"/>
<protein>
    <submittedName>
        <fullName evidence="3">SRPBCC family protein</fullName>
    </submittedName>
</protein>
<evidence type="ECO:0000256" key="1">
    <source>
        <dbReference type="SAM" id="MobiDB-lite"/>
    </source>
</evidence>
<accession>A0ABW7PEA9</accession>
<dbReference type="RefSeq" id="WP_395510534.1">
    <property type="nucleotide sequence ID" value="NZ_JBBDHD010000037.1"/>
</dbReference>
<dbReference type="Pfam" id="PF03364">
    <property type="entry name" value="Polyketide_cyc"/>
    <property type="match status" value="1"/>
</dbReference>
<keyword evidence="4" id="KW-1185">Reference proteome</keyword>
<dbReference type="CDD" id="cd07817">
    <property type="entry name" value="SRPBCC_8"/>
    <property type="match status" value="1"/>
</dbReference>
<evidence type="ECO:0000313" key="4">
    <source>
        <dbReference type="Proteomes" id="UP001610631"/>
    </source>
</evidence>
<feature type="region of interest" description="Disordered" evidence="1">
    <location>
        <begin position="242"/>
        <end position="335"/>
    </location>
</feature>
<name>A0ABW7PEA9_9ACTN</name>
<dbReference type="EMBL" id="JBBDHD010000037">
    <property type="protein sequence ID" value="MFH7596719.1"/>
    <property type="molecule type" value="Genomic_DNA"/>
</dbReference>
<dbReference type="Proteomes" id="UP001610631">
    <property type="component" value="Unassembled WGS sequence"/>
</dbReference>
<dbReference type="SUPFAM" id="SSF55961">
    <property type="entry name" value="Bet v1-like"/>
    <property type="match status" value="1"/>
</dbReference>
<dbReference type="InterPro" id="IPR005031">
    <property type="entry name" value="COQ10_START"/>
</dbReference>
<comment type="caution">
    <text evidence="3">The sequence shown here is derived from an EMBL/GenBank/DDBJ whole genome shotgun (WGS) entry which is preliminary data.</text>
</comment>
<dbReference type="PANTHER" id="PTHR33824">
    <property type="entry name" value="POLYKETIDE CYCLASE/DEHYDRASE AND LIPID TRANSPORT SUPERFAMILY PROTEIN"/>
    <property type="match status" value="1"/>
</dbReference>
<dbReference type="PANTHER" id="PTHR33824:SF7">
    <property type="entry name" value="POLYKETIDE CYCLASE_DEHYDRASE AND LIPID TRANSPORT SUPERFAMILY PROTEIN"/>
    <property type="match status" value="1"/>
</dbReference>
<dbReference type="Gene3D" id="3.30.530.20">
    <property type="match status" value="1"/>
</dbReference>
<reference evidence="3 4" key="1">
    <citation type="submission" date="2024-03" db="EMBL/GenBank/DDBJ databases">
        <title>Whole genome sequencing of Streptomyces racemochromogenes, to identify antimicrobial biosynthetic gene clusters.</title>
        <authorList>
            <person name="Suryawanshi P."/>
            <person name="Krishnaraj P.U."/>
            <person name="Arun Y.P."/>
            <person name="Suryawanshi M.P."/>
            <person name="Rakshit O."/>
        </authorList>
    </citation>
    <scope>NUCLEOTIDE SEQUENCE [LARGE SCALE GENOMIC DNA]</scope>
    <source>
        <strain evidence="3 4">AUDT626</strain>
    </source>
</reference>
<evidence type="ECO:0000259" key="2">
    <source>
        <dbReference type="Pfam" id="PF03364"/>
    </source>
</evidence>
<organism evidence="3 4">
    <name type="scientific">Streptomyces racemochromogenes</name>
    <dbReference type="NCBI Taxonomy" id="67353"/>
    <lineage>
        <taxon>Bacteria</taxon>
        <taxon>Bacillati</taxon>
        <taxon>Actinomycetota</taxon>
        <taxon>Actinomycetes</taxon>
        <taxon>Kitasatosporales</taxon>
        <taxon>Streptomycetaceae</taxon>
        <taxon>Streptomyces</taxon>
    </lineage>
</organism>
<gene>
    <name evidence="3" type="ORF">WDV06_16700</name>
</gene>
<evidence type="ECO:0000313" key="3">
    <source>
        <dbReference type="EMBL" id="MFH7596719.1"/>
    </source>
</evidence>
<feature type="compositionally biased region" description="Acidic residues" evidence="1">
    <location>
        <begin position="268"/>
        <end position="326"/>
    </location>
</feature>
<feature type="compositionally biased region" description="Basic and acidic residues" evidence="1">
    <location>
        <begin position="249"/>
        <end position="267"/>
    </location>
</feature>
<dbReference type="InterPro" id="IPR023393">
    <property type="entry name" value="START-like_dom_sf"/>
</dbReference>
<feature type="domain" description="Coenzyme Q-binding protein COQ10 START" evidence="2">
    <location>
        <begin position="115"/>
        <end position="238"/>
    </location>
</feature>